<keyword evidence="7" id="KW-0067">ATP-binding</keyword>
<dbReference type="GO" id="GO:0046983">
    <property type="term" value="F:protein dimerization activity"/>
    <property type="evidence" value="ECO:0007669"/>
    <property type="project" value="InterPro"/>
</dbReference>
<dbReference type="Gene3D" id="3.30.565.10">
    <property type="entry name" value="Histidine kinase-like ATPase, C-terminal domain"/>
    <property type="match status" value="1"/>
</dbReference>
<evidence type="ECO:0000256" key="3">
    <source>
        <dbReference type="ARBA" id="ARBA00022553"/>
    </source>
</evidence>
<keyword evidence="9" id="KW-1133">Transmembrane helix</keyword>
<dbReference type="GO" id="GO:0016020">
    <property type="term" value="C:membrane"/>
    <property type="evidence" value="ECO:0007669"/>
    <property type="project" value="InterPro"/>
</dbReference>
<evidence type="ECO:0000259" key="12">
    <source>
        <dbReference type="Pfam" id="PF23539"/>
    </source>
</evidence>
<dbReference type="GO" id="GO:0000155">
    <property type="term" value="F:phosphorelay sensor kinase activity"/>
    <property type="evidence" value="ECO:0007669"/>
    <property type="project" value="InterPro"/>
</dbReference>
<evidence type="ECO:0000256" key="5">
    <source>
        <dbReference type="ARBA" id="ARBA00022741"/>
    </source>
</evidence>
<proteinExistence type="predicted"/>
<organism evidence="13 14">
    <name type="scientific">Arthrobacter agilis</name>
    <dbReference type="NCBI Taxonomy" id="37921"/>
    <lineage>
        <taxon>Bacteria</taxon>
        <taxon>Bacillati</taxon>
        <taxon>Actinomycetota</taxon>
        <taxon>Actinomycetes</taxon>
        <taxon>Micrococcales</taxon>
        <taxon>Micrococcaceae</taxon>
        <taxon>Arthrobacter</taxon>
    </lineage>
</organism>
<feature type="transmembrane region" description="Helical" evidence="9">
    <location>
        <begin position="137"/>
        <end position="159"/>
    </location>
</feature>
<feature type="transmembrane region" description="Helical" evidence="9">
    <location>
        <begin position="85"/>
        <end position="101"/>
    </location>
</feature>
<evidence type="ECO:0000259" key="10">
    <source>
        <dbReference type="Pfam" id="PF02518"/>
    </source>
</evidence>
<feature type="transmembrane region" description="Helical" evidence="9">
    <location>
        <begin position="63"/>
        <end position="79"/>
    </location>
</feature>
<evidence type="ECO:0000256" key="2">
    <source>
        <dbReference type="ARBA" id="ARBA00012438"/>
    </source>
</evidence>
<keyword evidence="6 13" id="KW-0418">Kinase</keyword>
<dbReference type="Proteomes" id="UP000239187">
    <property type="component" value="Chromosome"/>
</dbReference>
<feature type="transmembrane region" description="Helical" evidence="9">
    <location>
        <begin position="20"/>
        <end position="36"/>
    </location>
</feature>
<evidence type="ECO:0000256" key="1">
    <source>
        <dbReference type="ARBA" id="ARBA00000085"/>
    </source>
</evidence>
<dbReference type="InterPro" id="IPR011712">
    <property type="entry name" value="Sig_transdc_His_kin_sub3_dim/P"/>
</dbReference>
<dbReference type="AlphaFoldDB" id="A0A2L0UDT3"/>
<dbReference type="PANTHER" id="PTHR24421:SF10">
    <property type="entry name" value="NITRATE_NITRITE SENSOR PROTEIN NARQ"/>
    <property type="match status" value="1"/>
</dbReference>
<dbReference type="RefSeq" id="WP_208741416.1">
    <property type="nucleotide sequence ID" value="NZ_CP024915.1"/>
</dbReference>
<evidence type="ECO:0000256" key="8">
    <source>
        <dbReference type="ARBA" id="ARBA00023012"/>
    </source>
</evidence>
<gene>
    <name evidence="13" type="ORF">CVO76_06905</name>
</gene>
<dbReference type="InterPro" id="IPR050482">
    <property type="entry name" value="Sensor_HK_TwoCompSys"/>
</dbReference>
<evidence type="ECO:0000256" key="4">
    <source>
        <dbReference type="ARBA" id="ARBA00022679"/>
    </source>
</evidence>
<dbReference type="PANTHER" id="PTHR24421">
    <property type="entry name" value="NITRATE/NITRITE SENSOR PROTEIN NARX-RELATED"/>
    <property type="match status" value="1"/>
</dbReference>
<dbReference type="CDD" id="cd16917">
    <property type="entry name" value="HATPase_UhpB-NarQ-NarX-like"/>
    <property type="match status" value="1"/>
</dbReference>
<dbReference type="InterPro" id="IPR003594">
    <property type="entry name" value="HATPase_dom"/>
</dbReference>
<accession>A0A2L0UDT3</accession>
<dbReference type="GO" id="GO:0005524">
    <property type="term" value="F:ATP binding"/>
    <property type="evidence" value="ECO:0007669"/>
    <property type="project" value="UniProtKB-KW"/>
</dbReference>
<keyword evidence="3" id="KW-0597">Phosphoprotein</keyword>
<evidence type="ECO:0000256" key="7">
    <source>
        <dbReference type="ARBA" id="ARBA00022840"/>
    </source>
</evidence>
<dbReference type="EMBL" id="CP024915">
    <property type="protein sequence ID" value="AUZ87388.1"/>
    <property type="molecule type" value="Genomic_DNA"/>
</dbReference>
<feature type="domain" description="Signal transduction histidine kinase subgroup 3 dimerisation and phosphoacceptor" evidence="11">
    <location>
        <begin position="197"/>
        <end position="262"/>
    </location>
</feature>
<feature type="domain" description="Histidine kinase/HSP90-like ATPase" evidence="10">
    <location>
        <begin position="307"/>
        <end position="399"/>
    </location>
</feature>
<dbReference type="Pfam" id="PF23539">
    <property type="entry name" value="DUF7134"/>
    <property type="match status" value="1"/>
</dbReference>
<dbReference type="SUPFAM" id="SSF55874">
    <property type="entry name" value="ATPase domain of HSP90 chaperone/DNA topoisomerase II/histidine kinase"/>
    <property type="match status" value="1"/>
</dbReference>
<evidence type="ECO:0000256" key="6">
    <source>
        <dbReference type="ARBA" id="ARBA00022777"/>
    </source>
</evidence>
<dbReference type="EC" id="2.7.13.3" evidence="2"/>
<keyword evidence="4" id="KW-0808">Transferase</keyword>
<dbReference type="Pfam" id="PF07730">
    <property type="entry name" value="HisKA_3"/>
    <property type="match status" value="1"/>
</dbReference>
<dbReference type="InterPro" id="IPR055558">
    <property type="entry name" value="DUF7134"/>
</dbReference>
<dbReference type="Gene3D" id="1.20.5.1930">
    <property type="match status" value="1"/>
</dbReference>
<dbReference type="Pfam" id="PF02518">
    <property type="entry name" value="HATPase_c"/>
    <property type="match status" value="1"/>
</dbReference>
<protein>
    <recommendedName>
        <fullName evidence="2">histidine kinase</fullName>
        <ecNumber evidence="2">2.7.13.3</ecNumber>
    </recommendedName>
</protein>
<keyword evidence="5" id="KW-0547">Nucleotide-binding</keyword>
<sequence length="401" mass="42908">MDIHLRLARWVRAHPGTIDAWLALGIFVFLVLPFAASGVGGMSPTVVVSVALVLPLAWRRSRVVLSASVIAGVSVLQLVTGIEPVPAQFVILVTIYTLAAFGPRWASLGGLGLAIAGAAIGLVRYGDLLGVSGSDSVLTTVPLFLILLFFVESLALLAWTMGDLARSRRLTYRALQDRNRRLEVERQQERDLAAADERSHIAREMHDIVAHSLSVIITQADGARYASAHAPEIAVRTLGTIADTGRGSLREMRRLLGVLRGDESASTRPLPTLDDIDSLIQSVRRSGVRIDCRRIGTPRRPLPLGAELTAYRVVQESLTNVLKHAGSATSTEVSLEYGPRGLTITVDDDGRGAAPDPATAGAGQGIIGMTERVRLYDGTVSAAPRTGGGYRVEAFIPYTQA</sequence>
<evidence type="ECO:0000259" key="11">
    <source>
        <dbReference type="Pfam" id="PF07730"/>
    </source>
</evidence>
<keyword evidence="9" id="KW-0812">Transmembrane</keyword>
<name>A0A2L0UDT3_9MICC</name>
<evidence type="ECO:0000256" key="9">
    <source>
        <dbReference type="SAM" id="Phobius"/>
    </source>
</evidence>
<feature type="domain" description="DUF7134" evidence="12">
    <location>
        <begin position="7"/>
        <end position="169"/>
    </location>
</feature>
<evidence type="ECO:0000313" key="14">
    <source>
        <dbReference type="Proteomes" id="UP000239187"/>
    </source>
</evidence>
<dbReference type="InterPro" id="IPR036890">
    <property type="entry name" value="HATPase_C_sf"/>
</dbReference>
<keyword evidence="9" id="KW-0472">Membrane</keyword>
<comment type="catalytic activity">
    <reaction evidence="1">
        <text>ATP + protein L-histidine = ADP + protein N-phospho-L-histidine.</text>
        <dbReference type="EC" id="2.7.13.3"/>
    </reaction>
</comment>
<evidence type="ECO:0000313" key="13">
    <source>
        <dbReference type="EMBL" id="AUZ87388.1"/>
    </source>
</evidence>
<reference evidence="13 14" key="1">
    <citation type="submission" date="2017-11" db="EMBL/GenBank/DDBJ databases">
        <title>Draft genome of Arthrobacter agilis strain UMCV2, a plant growth-promoting rhizobacterium and biocontrol capacity of phytopathogenic fungi.</title>
        <authorList>
            <person name="Martinez-Camara R."/>
            <person name="Santoyo G."/>
            <person name="Moreno-Hagelsieb G."/>
            <person name="Valencia-Cantero E."/>
        </authorList>
    </citation>
    <scope>NUCLEOTIDE SEQUENCE [LARGE SCALE GENOMIC DNA]</scope>
    <source>
        <strain evidence="13 14">UMCV2</strain>
    </source>
</reference>
<keyword evidence="8" id="KW-0902">Two-component regulatory system</keyword>